<name>A0A8E2DFR7_9APHY</name>
<evidence type="ECO:0000313" key="3">
    <source>
        <dbReference type="EMBL" id="OCH85107.1"/>
    </source>
</evidence>
<dbReference type="PANTHER" id="PTHR38848">
    <property type="entry name" value="G-PROTEIN COUPLED RECEPTORS FAMILY 3 PROFILE DOMAIN-CONTAINING PROTEIN"/>
    <property type="match status" value="1"/>
</dbReference>
<protein>
    <recommendedName>
        <fullName evidence="5">Transmembrane protein</fullName>
    </recommendedName>
</protein>
<evidence type="ECO:0000313" key="4">
    <source>
        <dbReference type="Proteomes" id="UP000250043"/>
    </source>
</evidence>
<dbReference type="OrthoDB" id="3210850at2759"/>
<keyword evidence="2" id="KW-0812">Transmembrane</keyword>
<proteinExistence type="predicted"/>
<feature type="transmembrane region" description="Helical" evidence="2">
    <location>
        <begin position="263"/>
        <end position="287"/>
    </location>
</feature>
<feature type="transmembrane region" description="Helical" evidence="2">
    <location>
        <begin position="187"/>
        <end position="211"/>
    </location>
</feature>
<dbReference type="EMBL" id="KV722609">
    <property type="protein sequence ID" value="OCH85107.1"/>
    <property type="molecule type" value="Genomic_DNA"/>
</dbReference>
<sequence>MFGKVGTSVNSEPGAATVIATIHIQPARQSSPLSLAFELDDPSATTSVATTSMMAIEHNGHHMVFASVGWRVLSSVLHLLGVSVLAHFLSRRIRSEDVTSLHGLRSISWPRILVIMAFILSWSFLFSSAVIIQGSGLTYSETVCSLGVINCIVFYTSSKVAIYLFLLEKVHVVWSLNPSAWRFRSPMYILGLTFVSLYGLVAVVAIIGRVAYFREDGSCVIGLKRAATISLLTYDLTINIVFTALFLWPIYRARFRSARIRRVAVRTTWAAAVALTTSCLNIFILTLMHGRQLGWVCLSSCVTDVVINASVLFWVTISASCSADKRGVCSALSSDDSQRVLARASQPPSTSTTLVADASAVSFAQAPNVLGGPRPKYERHDTEDMGVVFDDDMDAEPHQRTHDMANSVERGHGLQNEAVGHVPLSVYVCKSVTRHRNEQPDADLKIDEELKIEDVSLNSLEYRGPFSVYSTYPPQSAPRLEDGTQVHNDVPDFARRNSFP</sequence>
<feature type="transmembrane region" description="Helical" evidence="2">
    <location>
        <begin position="68"/>
        <end position="90"/>
    </location>
</feature>
<feature type="region of interest" description="Disordered" evidence="1">
    <location>
        <begin position="473"/>
        <end position="500"/>
    </location>
</feature>
<feature type="transmembrane region" description="Helical" evidence="2">
    <location>
        <begin position="231"/>
        <end position="251"/>
    </location>
</feature>
<feature type="compositionally biased region" description="Basic and acidic residues" evidence="1">
    <location>
        <begin position="479"/>
        <end position="500"/>
    </location>
</feature>
<feature type="transmembrane region" description="Helical" evidence="2">
    <location>
        <begin position="111"/>
        <end position="134"/>
    </location>
</feature>
<feature type="transmembrane region" description="Helical" evidence="2">
    <location>
        <begin position="146"/>
        <end position="166"/>
    </location>
</feature>
<organism evidence="3 4">
    <name type="scientific">Obba rivulosa</name>
    <dbReference type="NCBI Taxonomy" id="1052685"/>
    <lineage>
        <taxon>Eukaryota</taxon>
        <taxon>Fungi</taxon>
        <taxon>Dikarya</taxon>
        <taxon>Basidiomycota</taxon>
        <taxon>Agaricomycotina</taxon>
        <taxon>Agaricomycetes</taxon>
        <taxon>Polyporales</taxon>
        <taxon>Gelatoporiaceae</taxon>
        <taxon>Obba</taxon>
    </lineage>
</organism>
<gene>
    <name evidence="3" type="ORF">OBBRIDRAFT_763424</name>
</gene>
<feature type="transmembrane region" description="Helical" evidence="2">
    <location>
        <begin position="293"/>
        <end position="317"/>
    </location>
</feature>
<accession>A0A8E2DFR7</accession>
<keyword evidence="4" id="KW-1185">Reference proteome</keyword>
<dbReference type="PANTHER" id="PTHR38848:SF3">
    <property type="entry name" value="G-PROTEIN COUPLED RECEPTORS FAMILY 3 PROFILE DOMAIN-CONTAINING PROTEIN"/>
    <property type="match status" value="1"/>
</dbReference>
<evidence type="ECO:0000256" key="1">
    <source>
        <dbReference type="SAM" id="MobiDB-lite"/>
    </source>
</evidence>
<keyword evidence="2" id="KW-1133">Transmembrane helix</keyword>
<evidence type="ECO:0008006" key="5">
    <source>
        <dbReference type="Google" id="ProtNLM"/>
    </source>
</evidence>
<dbReference type="AlphaFoldDB" id="A0A8E2DFR7"/>
<evidence type="ECO:0000256" key="2">
    <source>
        <dbReference type="SAM" id="Phobius"/>
    </source>
</evidence>
<keyword evidence="2" id="KW-0472">Membrane</keyword>
<dbReference type="Proteomes" id="UP000250043">
    <property type="component" value="Unassembled WGS sequence"/>
</dbReference>
<reference evidence="3 4" key="1">
    <citation type="submission" date="2016-07" db="EMBL/GenBank/DDBJ databases">
        <title>Draft genome of the white-rot fungus Obba rivulosa 3A-2.</title>
        <authorList>
            <consortium name="DOE Joint Genome Institute"/>
            <person name="Miettinen O."/>
            <person name="Riley R."/>
            <person name="Acob R."/>
            <person name="Barry K."/>
            <person name="Cullen D."/>
            <person name="De Vries R."/>
            <person name="Hainaut M."/>
            <person name="Hatakka A."/>
            <person name="Henrissat B."/>
            <person name="Hilden K."/>
            <person name="Kuo R."/>
            <person name="Labutti K."/>
            <person name="Lipzen A."/>
            <person name="Makela M.R."/>
            <person name="Sandor L."/>
            <person name="Spatafora J.W."/>
            <person name="Grigoriev I.V."/>
            <person name="Hibbett D.S."/>
        </authorList>
    </citation>
    <scope>NUCLEOTIDE SEQUENCE [LARGE SCALE GENOMIC DNA]</scope>
    <source>
        <strain evidence="3 4">3A-2</strain>
    </source>
</reference>